<dbReference type="WBParaSite" id="ALUE_0001365801-mRNA-1">
    <property type="protein sequence ID" value="ALUE_0001365801-mRNA-1"/>
    <property type="gene ID" value="ALUE_0001365801"/>
</dbReference>
<feature type="domain" description="Tim44-like" evidence="10">
    <location>
        <begin position="175"/>
        <end position="323"/>
    </location>
</feature>
<keyword evidence="2" id="KW-0809">Transit peptide</keyword>
<feature type="region of interest" description="Disordered" evidence="9">
    <location>
        <begin position="341"/>
        <end position="361"/>
    </location>
</feature>
<keyword evidence="11" id="KW-1185">Reference proteome</keyword>
<dbReference type="InterPro" id="IPR032710">
    <property type="entry name" value="NTF2-like_dom_sf"/>
</dbReference>
<accession>A0A0M3I8I1</accession>
<protein>
    <recommendedName>
        <fullName evidence="7">Large ribosomal subunit protein mL45</fullName>
    </recommendedName>
    <alternativeName>
        <fullName evidence="8">39S ribosomal protein L45, mitochondrial</fullName>
    </alternativeName>
</protein>
<dbReference type="SUPFAM" id="SSF54427">
    <property type="entry name" value="NTF2-like"/>
    <property type="match status" value="1"/>
</dbReference>
<keyword evidence="4" id="KW-0496">Mitochondrion</keyword>
<evidence type="ECO:0000256" key="5">
    <source>
        <dbReference type="ARBA" id="ARBA00023274"/>
    </source>
</evidence>
<name>A0A0M3I8I1_ASCLU</name>
<dbReference type="GO" id="GO:0005840">
    <property type="term" value="C:ribosome"/>
    <property type="evidence" value="ECO:0007669"/>
    <property type="project" value="UniProtKB-KW"/>
</dbReference>
<comment type="similarity">
    <text evidence="6">Belongs to the mitochondrion-specific ribosomal protein mL45 family.</text>
</comment>
<evidence type="ECO:0000313" key="12">
    <source>
        <dbReference type="WBParaSite" id="ALUE_0001365801-mRNA-1"/>
    </source>
</evidence>
<reference evidence="12" key="1">
    <citation type="submission" date="2017-02" db="UniProtKB">
        <authorList>
            <consortium name="WormBaseParasite"/>
        </authorList>
    </citation>
    <scope>IDENTIFICATION</scope>
</reference>
<evidence type="ECO:0000256" key="1">
    <source>
        <dbReference type="ARBA" id="ARBA00004173"/>
    </source>
</evidence>
<dbReference type="Pfam" id="PF04280">
    <property type="entry name" value="Tim44"/>
    <property type="match status" value="1"/>
</dbReference>
<evidence type="ECO:0000256" key="9">
    <source>
        <dbReference type="SAM" id="MobiDB-lite"/>
    </source>
</evidence>
<dbReference type="GO" id="GO:1990904">
    <property type="term" value="C:ribonucleoprotein complex"/>
    <property type="evidence" value="ECO:0007669"/>
    <property type="project" value="UniProtKB-KW"/>
</dbReference>
<proteinExistence type="inferred from homology"/>
<dbReference type="PANTHER" id="PTHR28554">
    <property type="entry name" value="39S RIBOSOMAL PROTEIN L45, MITOCHONDRIAL"/>
    <property type="match status" value="1"/>
</dbReference>
<dbReference type="InterPro" id="IPR051975">
    <property type="entry name" value="mtLSU_mL45"/>
</dbReference>
<dbReference type="PANTHER" id="PTHR28554:SF1">
    <property type="entry name" value="LARGE RIBOSOMAL SUBUNIT PROTEIN ML45"/>
    <property type="match status" value="1"/>
</dbReference>
<comment type="subcellular location">
    <subcellularLocation>
        <location evidence="1">Mitochondrion</location>
    </subcellularLocation>
</comment>
<dbReference type="AlphaFoldDB" id="A0A0M3I8I1"/>
<dbReference type="GO" id="GO:0005739">
    <property type="term" value="C:mitochondrion"/>
    <property type="evidence" value="ECO:0007669"/>
    <property type="project" value="UniProtKB-SubCell"/>
</dbReference>
<organism evidence="11 12">
    <name type="scientific">Ascaris lumbricoides</name>
    <name type="common">Giant roundworm</name>
    <dbReference type="NCBI Taxonomy" id="6252"/>
    <lineage>
        <taxon>Eukaryota</taxon>
        <taxon>Metazoa</taxon>
        <taxon>Ecdysozoa</taxon>
        <taxon>Nematoda</taxon>
        <taxon>Chromadorea</taxon>
        <taxon>Rhabditida</taxon>
        <taxon>Spirurina</taxon>
        <taxon>Ascaridomorpha</taxon>
        <taxon>Ascaridoidea</taxon>
        <taxon>Ascarididae</taxon>
        <taxon>Ascaris</taxon>
    </lineage>
</organism>
<dbReference type="SMART" id="SM00978">
    <property type="entry name" value="Tim44"/>
    <property type="match status" value="1"/>
</dbReference>
<evidence type="ECO:0000256" key="7">
    <source>
        <dbReference type="ARBA" id="ARBA00039448"/>
    </source>
</evidence>
<evidence type="ECO:0000256" key="3">
    <source>
        <dbReference type="ARBA" id="ARBA00022980"/>
    </source>
</evidence>
<dbReference type="Gene3D" id="3.10.450.240">
    <property type="match status" value="1"/>
</dbReference>
<keyword evidence="5" id="KW-0687">Ribonucleoprotein</keyword>
<keyword evidence="3" id="KW-0689">Ribosomal protein</keyword>
<evidence type="ECO:0000256" key="6">
    <source>
        <dbReference type="ARBA" id="ARBA00038073"/>
    </source>
</evidence>
<evidence type="ECO:0000256" key="4">
    <source>
        <dbReference type="ARBA" id="ARBA00023128"/>
    </source>
</evidence>
<dbReference type="InterPro" id="IPR007379">
    <property type="entry name" value="Tim44-like_dom"/>
</dbReference>
<evidence type="ECO:0000256" key="2">
    <source>
        <dbReference type="ARBA" id="ARBA00022946"/>
    </source>
</evidence>
<evidence type="ECO:0000259" key="10">
    <source>
        <dbReference type="SMART" id="SM00978"/>
    </source>
</evidence>
<sequence>MLSAYGLAGGIGFRYAVTNIVAVISCERIQKAFVHHHKERYDLERFIGIKRSNPARANRHTGFNERRFRRLRGAKTVVIELPDDVERRKQETMTPAELRIAMLKKGLNPYKEVQPRSWNEGQITLQSFYGVVDPYVAPEEPLPFVVPSALTDSVKLKGQEIKERALHLWHNYKNGRSRIRKKEGFEKFDPKLFGATADSIYVEAHKALMARDKVMLHKYITEHAFVKMWPDVENGSVVWEMVEQKEPSRVVAIRCSDSPYKSGNDIAQLTVRMHTVQKLAIYDKFGRLILGSEVEPKAVVEYVVFENHIASLDGAWRLHDKVYPRWIQPKQPARITGALEDLSEASRPSMTQSLPLRAEILDRERRERKRLGKEDEEER</sequence>
<evidence type="ECO:0000313" key="11">
    <source>
        <dbReference type="Proteomes" id="UP000036681"/>
    </source>
</evidence>
<dbReference type="Proteomes" id="UP000036681">
    <property type="component" value="Unplaced"/>
</dbReference>
<evidence type="ECO:0000256" key="8">
    <source>
        <dbReference type="ARBA" id="ARBA00043031"/>
    </source>
</evidence>